<gene>
    <name evidence="2" type="ORF">NWI01_01250</name>
</gene>
<accession>A0A4Y3W5F6</accession>
<evidence type="ECO:0000313" key="2">
    <source>
        <dbReference type="EMBL" id="GEC14233.1"/>
    </source>
</evidence>
<evidence type="ECO:0000256" key="1">
    <source>
        <dbReference type="SAM" id="MobiDB-lite"/>
    </source>
</evidence>
<protein>
    <submittedName>
        <fullName evidence="2">Uncharacterized protein</fullName>
    </submittedName>
</protein>
<dbReference type="EMBL" id="BJNF01000002">
    <property type="protein sequence ID" value="GEC14233.1"/>
    <property type="molecule type" value="Genomic_DNA"/>
</dbReference>
<dbReference type="AlphaFoldDB" id="A0A4Y3W5F6"/>
<name>A0A4Y3W5F6_NITWI</name>
<feature type="region of interest" description="Disordered" evidence="1">
    <location>
        <begin position="1"/>
        <end position="61"/>
    </location>
</feature>
<comment type="caution">
    <text evidence="2">The sequence shown here is derived from an EMBL/GenBank/DDBJ whole genome shotgun (WGS) entry which is preliminary data.</text>
</comment>
<feature type="compositionally biased region" description="Basic and acidic residues" evidence="1">
    <location>
        <begin position="33"/>
        <end position="50"/>
    </location>
</feature>
<proteinExistence type="predicted"/>
<feature type="compositionally biased region" description="Low complexity" evidence="1">
    <location>
        <begin position="10"/>
        <end position="21"/>
    </location>
</feature>
<sequence>MGSDTSSNFPPAAQPKQDPQKTLGKTMQELTDEADKHLSEKEKKSGESIKHAPPGRSDIVP</sequence>
<reference evidence="2 3" key="1">
    <citation type="submission" date="2019-06" db="EMBL/GenBank/DDBJ databases">
        <title>Whole genome shotgun sequence of Nitrobacter winogradskyi NBRC 14297.</title>
        <authorList>
            <person name="Hosoyama A."/>
            <person name="Uohara A."/>
            <person name="Ohji S."/>
            <person name="Ichikawa N."/>
        </authorList>
    </citation>
    <scope>NUCLEOTIDE SEQUENCE [LARGE SCALE GENOMIC DNA]</scope>
    <source>
        <strain evidence="2 3">NBRC 14297</strain>
    </source>
</reference>
<organism evidence="2 3">
    <name type="scientific">Nitrobacter winogradskyi</name>
    <name type="common">Nitrobacter agilis</name>
    <dbReference type="NCBI Taxonomy" id="913"/>
    <lineage>
        <taxon>Bacteria</taxon>
        <taxon>Pseudomonadati</taxon>
        <taxon>Pseudomonadota</taxon>
        <taxon>Alphaproteobacteria</taxon>
        <taxon>Hyphomicrobiales</taxon>
        <taxon>Nitrobacteraceae</taxon>
        <taxon>Nitrobacter</taxon>
    </lineage>
</organism>
<dbReference type="Proteomes" id="UP000318825">
    <property type="component" value="Unassembled WGS sequence"/>
</dbReference>
<dbReference type="RefSeq" id="WP_141381811.1">
    <property type="nucleotide sequence ID" value="NZ_BJNF01000002.1"/>
</dbReference>
<evidence type="ECO:0000313" key="3">
    <source>
        <dbReference type="Proteomes" id="UP000318825"/>
    </source>
</evidence>